<feature type="region of interest" description="Disordered" evidence="1">
    <location>
        <begin position="53"/>
        <end position="93"/>
    </location>
</feature>
<gene>
    <name evidence="2" type="ORF">EYF80_041405</name>
</gene>
<organism evidence="2 3">
    <name type="scientific">Liparis tanakae</name>
    <name type="common">Tanaka's snailfish</name>
    <dbReference type="NCBI Taxonomy" id="230148"/>
    <lineage>
        <taxon>Eukaryota</taxon>
        <taxon>Metazoa</taxon>
        <taxon>Chordata</taxon>
        <taxon>Craniata</taxon>
        <taxon>Vertebrata</taxon>
        <taxon>Euteleostomi</taxon>
        <taxon>Actinopterygii</taxon>
        <taxon>Neopterygii</taxon>
        <taxon>Teleostei</taxon>
        <taxon>Neoteleostei</taxon>
        <taxon>Acanthomorphata</taxon>
        <taxon>Eupercaria</taxon>
        <taxon>Perciformes</taxon>
        <taxon>Cottioidei</taxon>
        <taxon>Cottales</taxon>
        <taxon>Liparidae</taxon>
        <taxon>Liparis</taxon>
    </lineage>
</organism>
<protein>
    <submittedName>
        <fullName evidence="2">Uncharacterized protein</fullName>
    </submittedName>
</protein>
<evidence type="ECO:0000256" key="1">
    <source>
        <dbReference type="SAM" id="MobiDB-lite"/>
    </source>
</evidence>
<evidence type="ECO:0000313" key="2">
    <source>
        <dbReference type="EMBL" id="TNN48419.1"/>
    </source>
</evidence>
<dbReference type="AlphaFoldDB" id="A0A4Z2G4G2"/>
<dbReference type="Proteomes" id="UP000314294">
    <property type="component" value="Unassembled WGS sequence"/>
</dbReference>
<evidence type="ECO:0000313" key="3">
    <source>
        <dbReference type="Proteomes" id="UP000314294"/>
    </source>
</evidence>
<sequence>MKASERRRALALPVVGVPSRRARKSKSSTPFIILRWAWSPTLADSLMAIPDGKRRVQRRATGTPKKLREEKHQDEGQRHGLHGQDGPDHRHTGTVHHKKRLLWVWFCAIGVINGGSVLRRLGWPPKAAAAPEFANGKTLKEPFMSIGELKTIHAHVVPPGSGPDGSPYFLHTGEGLRGLREHAGARQSAVGMKGHILVIRGGSWTL</sequence>
<proteinExistence type="predicted"/>
<name>A0A4Z2G4G2_9TELE</name>
<feature type="compositionally biased region" description="Basic and acidic residues" evidence="1">
    <location>
        <begin position="66"/>
        <end position="78"/>
    </location>
</feature>
<comment type="caution">
    <text evidence="2">The sequence shown here is derived from an EMBL/GenBank/DDBJ whole genome shotgun (WGS) entry which is preliminary data.</text>
</comment>
<accession>A0A4Z2G4G2</accession>
<keyword evidence="3" id="KW-1185">Reference proteome</keyword>
<reference evidence="2 3" key="1">
    <citation type="submission" date="2019-03" db="EMBL/GenBank/DDBJ databases">
        <title>First draft genome of Liparis tanakae, snailfish: a comprehensive survey of snailfish specific genes.</title>
        <authorList>
            <person name="Kim W."/>
            <person name="Song I."/>
            <person name="Jeong J.-H."/>
            <person name="Kim D."/>
            <person name="Kim S."/>
            <person name="Ryu S."/>
            <person name="Song J.Y."/>
            <person name="Lee S.K."/>
        </authorList>
    </citation>
    <scope>NUCLEOTIDE SEQUENCE [LARGE SCALE GENOMIC DNA]</scope>
    <source>
        <tissue evidence="2">Muscle</tissue>
    </source>
</reference>
<dbReference type="EMBL" id="SRLO01000698">
    <property type="protein sequence ID" value="TNN48419.1"/>
    <property type="molecule type" value="Genomic_DNA"/>
</dbReference>